<keyword evidence="2" id="KW-0812">Transmembrane</keyword>
<dbReference type="EMBL" id="QHBU01000130">
    <property type="protein sequence ID" value="PZR80904.1"/>
    <property type="molecule type" value="Genomic_DNA"/>
</dbReference>
<protein>
    <recommendedName>
        <fullName evidence="5">Glycosyltransferase RgtA/B/C/D-like domain-containing protein</fullName>
    </recommendedName>
</protein>
<evidence type="ECO:0000313" key="4">
    <source>
        <dbReference type="Proteomes" id="UP000248724"/>
    </source>
</evidence>
<evidence type="ECO:0000313" key="3">
    <source>
        <dbReference type="EMBL" id="PZR80904.1"/>
    </source>
</evidence>
<evidence type="ECO:0000256" key="1">
    <source>
        <dbReference type="SAM" id="MobiDB-lite"/>
    </source>
</evidence>
<feature type="transmembrane region" description="Helical" evidence="2">
    <location>
        <begin position="292"/>
        <end position="312"/>
    </location>
</feature>
<feature type="transmembrane region" description="Helical" evidence="2">
    <location>
        <begin position="110"/>
        <end position="131"/>
    </location>
</feature>
<reference evidence="3 4" key="1">
    <citation type="journal article" date="2017" name="Nature">
        <title>Atmospheric trace gases support primary production in Antarctic desert surface soil.</title>
        <authorList>
            <person name="Ji M."/>
            <person name="Greening C."/>
            <person name="Vanwonterghem I."/>
            <person name="Carere C.R."/>
            <person name="Bay S.K."/>
            <person name="Steen J.A."/>
            <person name="Montgomery K."/>
            <person name="Lines T."/>
            <person name="Beardall J."/>
            <person name="van Dorst J."/>
            <person name="Snape I."/>
            <person name="Stott M.B."/>
            <person name="Hugenholtz P."/>
            <person name="Ferrari B.C."/>
        </authorList>
    </citation>
    <scope>NUCLEOTIDE SEQUENCE [LARGE SCALE GENOMIC DNA]</scope>
    <source>
        <strain evidence="3">RRmetagenome_bin12</strain>
    </source>
</reference>
<keyword evidence="2" id="KW-0472">Membrane</keyword>
<dbReference type="AlphaFoldDB" id="A0A2W6ABK0"/>
<comment type="caution">
    <text evidence="3">The sequence shown here is derived from an EMBL/GenBank/DDBJ whole genome shotgun (WGS) entry which is preliminary data.</text>
</comment>
<sequence>MDSAIEPRPASNPSAPFERPRERSTQLTRGIIVAMAALALALGLYQLSRPNMLFGVSEYDDGAYFGSAIRLVNGALPYRDFVLVQPPGFTLLASPVALLSHLMGTDASLAVARILMPMVAALNVVLVGVLVRHRGPVATLVTTGVMTVFPAEIHATHTLLLEPFLDLFCLVGAVRIFDGDRFTSRTRSLVMGGLAFGFAGSIKGWALIPVLAIIVLCLPQVRRRLMPFASGVALGFALPTLPFALLAPASFYREVVSTQLGRIAGSGRVGVGTRLGDLTGSSSLTPNAGSSLGVAIVLLAALIALTIATVVWRGGHPTTFESFVFGSMLGIGVLLMAPAEFYDHYSAFFAPFAAMAVGCGVGLVAARATRRVAMAVAAVGVLALAANQVRVVSGLHGTDLTSTVGAVIPAHSCALSDSAAYLITINRFVSDRPGCADNITDPYGTTISNGGRTAAAVAVWQHAIENADYLVLYSIRNGRIPLVPALRAEIADDFSSVKTGSLMVFVRNGFPIG</sequence>
<feature type="region of interest" description="Disordered" evidence="1">
    <location>
        <begin position="1"/>
        <end position="23"/>
    </location>
</feature>
<feature type="transmembrane region" description="Helical" evidence="2">
    <location>
        <begin position="319"/>
        <end position="339"/>
    </location>
</feature>
<organism evidence="3 4">
    <name type="scientific">Candidatus Aeolococcus gillhamiae</name>
    <dbReference type="NCBI Taxonomy" id="3127015"/>
    <lineage>
        <taxon>Bacteria</taxon>
        <taxon>Bacillati</taxon>
        <taxon>Candidatus Dormiibacterota</taxon>
        <taxon>Candidatus Dormibacteria</taxon>
        <taxon>Candidatus Aeolococcales</taxon>
        <taxon>Candidatus Aeolococcaceae</taxon>
        <taxon>Candidatus Aeolococcus</taxon>
    </lineage>
</organism>
<feature type="transmembrane region" description="Helical" evidence="2">
    <location>
        <begin position="345"/>
        <end position="365"/>
    </location>
</feature>
<evidence type="ECO:0008006" key="5">
    <source>
        <dbReference type="Google" id="ProtNLM"/>
    </source>
</evidence>
<feature type="transmembrane region" description="Helical" evidence="2">
    <location>
        <begin position="225"/>
        <end position="247"/>
    </location>
</feature>
<accession>A0A2W6ABK0</accession>
<proteinExistence type="predicted"/>
<name>A0A2W6ABK0_9BACT</name>
<feature type="transmembrane region" description="Helical" evidence="2">
    <location>
        <begin position="27"/>
        <end position="47"/>
    </location>
</feature>
<evidence type="ECO:0000256" key="2">
    <source>
        <dbReference type="SAM" id="Phobius"/>
    </source>
</evidence>
<feature type="transmembrane region" description="Helical" evidence="2">
    <location>
        <begin position="189"/>
        <end position="218"/>
    </location>
</feature>
<dbReference type="Proteomes" id="UP000248724">
    <property type="component" value="Unassembled WGS sequence"/>
</dbReference>
<gene>
    <name evidence="3" type="ORF">DLM65_06920</name>
</gene>
<keyword evidence="2" id="KW-1133">Transmembrane helix</keyword>